<keyword evidence="2" id="KW-1185">Reference proteome</keyword>
<gene>
    <name evidence="1" type="ORF">RHMOL_Rhmol03G0181000</name>
</gene>
<reference evidence="1" key="1">
    <citation type="submission" date="2022-02" db="EMBL/GenBank/DDBJ databases">
        <title>Plant Genome Project.</title>
        <authorList>
            <person name="Zhang R.-G."/>
        </authorList>
    </citation>
    <scope>NUCLEOTIDE SEQUENCE</scope>
    <source>
        <strain evidence="1">AT1</strain>
    </source>
</reference>
<protein>
    <submittedName>
        <fullName evidence="1">Uncharacterized protein</fullName>
    </submittedName>
</protein>
<dbReference type="EMBL" id="CM046390">
    <property type="protein sequence ID" value="KAI8564431.1"/>
    <property type="molecule type" value="Genomic_DNA"/>
</dbReference>
<comment type="caution">
    <text evidence="1">The sequence shown here is derived from an EMBL/GenBank/DDBJ whole genome shotgun (WGS) entry which is preliminary data.</text>
</comment>
<accession>A0ACC0PFT2</accession>
<evidence type="ECO:0000313" key="2">
    <source>
        <dbReference type="Proteomes" id="UP001062846"/>
    </source>
</evidence>
<evidence type="ECO:0000313" key="1">
    <source>
        <dbReference type="EMBL" id="KAI8564431.1"/>
    </source>
</evidence>
<dbReference type="Proteomes" id="UP001062846">
    <property type="component" value="Chromosome 3"/>
</dbReference>
<name>A0ACC0PFT2_RHOML</name>
<sequence>MAENNMVQIPFTQSPSNPSPSVPLQLSGFLSGDTIQVQGDTEAFQFAVQFNIHRKHHHHNSETHVQFPNTTEEDRLSLHSASSLYMTPVATHGDEEENEIHQEPNCERSSREENAFVLTRLRSGVLSRVKYFPPPGTITGSGHRSLCSWKKQRVRRGKGKGIAKETGDVFERVIRRRRFPVRPCSSYTFFVMTTWGVANSESFSFGETSKRLSKMWCSLPQDEKKVYEDMALKDNARYKLQCNLWKNQVHNKVN</sequence>
<organism evidence="1 2">
    <name type="scientific">Rhododendron molle</name>
    <name type="common">Chinese azalea</name>
    <name type="synonym">Azalea mollis</name>
    <dbReference type="NCBI Taxonomy" id="49168"/>
    <lineage>
        <taxon>Eukaryota</taxon>
        <taxon>Viridiplantae</taxon>
        <taxon>Streptophyta</taxon>
        <taxon>Embryophyta</taxon>
        <taxon>Tracheophyta</taxon>
        <taxon>Spermatophyta</taxon>
        <taxon>Magnoliopsida</taxon>
        <taxon>eudicotyledons</taxon>
        <taxon>Gunneridae</taxon>
        <taxon>Pentapetalae</taxon>
        <taxon>asterids</taxon>
        <taxon>Ericales</taxon>
        <taxon>Ericaceae</taxon>
        <taxon>Ericoideae</taxon>
        <taxon>Rhodoreae</taxon>
        <taxon>Rhododendron</taxon>
    </lineage>
</organism>
<proteinExistence type="predicted"/>